<dbReference type="GO" id="GO:0005829">
    <property type="term" value="C:cytosol"/>
    <property type="evidence" value="ECO:0007669"/>
    <property type="project" value="TreeGrafter"/>
</dbReference>
<feature type="domain" description="NAD-dependent epimerase/dehydratase" evidence="12">
    <location>
        <begin position="4"/>
        <end position="275"/>
    </location>
</feature>
<dbReference type="HOGENOM" id="CLU_007383_1_10_3"/>
<evidence type="ECO:0000259" key="12">
    <source>
        <dbReference type="Pfam" id="PF01370"/>
    </source>
</evidence>
<dbReference type="EMBL" id="CP003495">
    <property type="protein sequence ID" value="AFY29365.1"/>
    <property type="molecule type" value="Genomic_DNA"/>
</dbReference>
<dbReference type="InterPro" id="IPR020904">
    <property type="entry name" value="Sc_DH/Rdtase_CS"/>
</dbReference>
<dbReference type="PANTHER" id="PTHR43725:SF47">
    <property type="entry name" value="UDP-GLUCOSE 4-EPIMERASE"/>
    <property type="match status" value="1"/>
</dbReference>
<dbReference type="KEGG" id="cgc:Cyagr_2254"/>
<evidence type="ECO:0000256" key="11">
    <source>
        <dbReference type="ARBA" id="ARBA00033067"/>
    </source>
</evidence>
<reference evidence="14" key="1">
    <citation type="journal article" date="2013" name="Proc. Natl. Acad. Sci. U.S.A.">
        <title>Improving the coverage of the cyanobacterial phylum using diversity-driven genome sequencing.</title>
        <authorList>
            <person name="Shih P.M."/>
            <person name="Wu D."/>
            <person name="Latifi A."/>
            <person name="Axen S.D."/>
            <person name="Fewer D.P."/>
            <person name="Talla E."/>
            <person name="Calteau A."/>
            <person name="Cai F."/>
            <person name="Tandeau de Marsac N."/>
            <person name="Rippka R."/>
            <person name="Herdman M."/>
            <person name="Sivonen K."/>
            <person name="Coursin T."/>
            <person name="Laurent T."/>
            <person name="Goodwin L."/>
            <person name="Nolan M."/>
            <person name="Davenport K.W."/>
            <person name="Han C.S."/>
            <person name="Rubin E.M."/>
            <person name="Eisen J.A."/>
            <person name="Woyke T."/>
            <person name="Gugger M."/>
            <person name="Kerfeld C.A."/>
        </authorList>
    </citation>
    <scope>NUCLEOTIDE SEQUENCE [LARGE SCALE GENOMIC DNA]</scope>
    <source>
        <strain evidence="14">ATCC 27147 / PCC 6307</strain>
    </source>
</reference>
<protein>
    <recommendedName>
        <fullName evidence="6">UDP-glucose 4-epimerase</fullName>
        <ecNumber evidence="5">5.1.3.2</ecNumber>
    </recommendedName>
    <alternativeName>
        <fullName evidence="11">Galactowaldenase</fullName>
    </alternativeName>
    <alternativeName>
        <fullName evidence="10">UDP-galactose 4-epimerase</fullName>
    </alternativeName>
</protein>
<keyword evidence="9" id="KW-0413">Isomerase</keyword>
<dbReference type="GO" id="GO:0003978">
    <property type="term" value="F:UDP-glucose 4-epimerase activity"/>
    <property type="evidence" value="ECO:0007669"/>
    <property type="project" value="UniProtKB-EC"/>
</dbReference>
<dbReference type="InterPro" id="IPR036291">
    <property type="entry name" value="NAD(P)-bd_dom_sf"/>
</dbReference>
<evidence type="ECO:0000256" key="5">
    <source>
        <dbReference type="ARBA" id="ARBA00013189"/>
    </source>
</evidence>
<dbReference type="Proteomes" id="UP000010388">
    <property type="component" value="Chromosome"/>
</dbReference>
<proteinExistence type="inferred from homology"/>
<dbReference type="AlphaFoldDB" id="K9P8E3"/>
<dbReference type="Pfam" id="PF01370">
    <property type="entry name" value="Epimerase"/>
    <property type="match status" value="1"/>
</dbReference>
<evidence type="ECO:0000313" key="13">
    <source>
        <dbReference type="EMBL" id="AFY29365.1"/>
    </source>
</evidence>
<dbReference type="NCBIfam" id="TIGR01179">
    <property type="entry name" value="galE"/>
    <property type="match status" value="1"/>
</dbReference>
<evidence type="ECO:0000256" key="1">
    <source>
        <dbReference type="ARBA" id="ARBA00000083"/>
    </source>
</evidence>
<dbReference type="InterPro" id="IPR001509">
    <property type="entry name" value="Epimerase_deHydtase"/>
</dbReference>
<keyword evidence="7" id="KW-0520">NAD</keyword>
<evidence type="ECO:0000313" key="14">
    <source>
        <dbReference type="Proteomes" id="UP000010388"/>
    </source>
</evidence>
<dbReference type="PATRIC" id="fig|292564.3.peg.2142"/>
<dbReference type="PROSITE" id="PS00061">
    <property type="entry name" value="ADH_SHORT"/>
    <property type="match status" value="1"/>
</dbReference>
<evidence type="ECO:0000256" key="4">
    <source>
        <dbReference type="ARBA" id="ARBA00007637"/>
    </source>
</evidence>
<evidence type="ECO:0000256" key="10">
    <source>
        <dbReference type="ARBA" id="ARBA00031367"/>
    </source>
</evidence>
<dbReference type="SUPFAM" id="SSF51735">
    <property type="entry name" value="NAD(P)-binding Rossmann-fold domains"/>
    <property type="match status" value="1"/>
</dbReference>
<comment type="catalytic activity">
    <reaction evidence="1">
        <text>UDP-alpha-D-glucose = UDP-alpha-D-galactose</text>
        <dbReference type="Rhea" id="RHEA:22168"/>
        <dbReference type="ChEBI" id="CHEBI:58885"/>
        <dbReference type="ChEBI" id="CHEBI:66914"/>
        <dbReference type="EC" id="5.1.3.2"/>
    </reaction>
</comment>
<evidence type="ECO:0000256" key="9">
    <source>
        <dbReference type="ARBA" id="ARBA00023235"/>
    </source>
</evidence>
<organism evidence="13 14">
    <name type="scientific">Cyanobium gracile (strain ATCC 27147 / PCC 6307)</name>
    <dbReference type="NCBI Taxonomy" id="292564"/>
    <lineage>
        <taxon>Bacteria</taxon>
        <taxon>Bacillati</taxon>
        <taxon>Cyanobacteriota</taxon>
        <taxon>Cyanophyceae</taxon>
        <taxon>Synechococcales</taxon>
        <taxon>Prochlorococcaceae</taxon>
        <taxon>Cyanobium</taxon>
    </lineage>
</organism>
<dbReference type="UniPathway" id="UPA00214"/>
<dbReference type="GO" id="GO:0006012">
    <property type="term" value="P:galactose metabolic process"/>
    <property type="evidence" value="ECO:0007669"/>
    <property type="project" value="UniProtKB-UniPathway"/>
</dbReference>
<keyword evidence="8" id="KW-0119">Carbohydrate metabolism</keyword>
<evidence type="ECO:0000256" key="6">
    <source>
        <dbReference type="ARBA" id="ARBA00018569"/>
    </source>
</evidence>
<gene>
    <name evidence="13" type="ordered locus">Cyagr_2254</name>
</gene>
<sequence>MATVLITGGAGFIGSHTCLVMIGAGHQVVVIDNLHNSSVEALHRVAELCQLSPCQPAADQDGVHQAWETATGDRRLRFINGDIRSPEALDGAFRASGGGDVAAVLHFAGLKAVGDSIQEPLSYWHVNVEGTRCLLEAMRRHGCRTIVFSSTAALYGCPQQLPIPESACVQPANPYGQTKAAVERMLADMADSEPGWRMARLRYFNPVGAHPSGRIGEDPNGVPSNLFPLITQVAMGLRSHVQIFGSDWPTPDGTGIRDFIHVMDLAEGHRQALDLLLTTDEQILTLNLGSGQGHSVLEMIAAFERVNGCPVAYEFAPRRPGDVAESVADSTAAQHLLGWSTTRNLEDICRDGWAWRQQNRHGYRSRR</sequence>
<dbReference type="eggNOG" id="COG1087">
    <property type="taxonomic scope" value="Bacteria"/>
</dbReference>
<comment type="similarity">
    <text evidence="4">Belongs to the NAD(P)-dependent epimerase/dehydratase family.</text>
</comment>
<dbReference type="InterPro" id="IPR005886">
    <property type="entry name" value="UDP_G4E"/>
</dbReference>
<dbReference type="RefSeq" id="WP_015109805.1">
    <property type="nucleotide sequence ID" value="NC_019675.1"/>
</dbReference>
<dbReference type="EC" id="5.1.3.2" evidence="5"/>
<dbReference type="Gene3D" id="3.90.25.10">
    <property type="entry name" value="UDP-galactose 4-epimerase, domain 1"/>
    <property type="match status" value="1"/>
</dbReference>
<comment type="cofactor">
    <cofactor evidence="2">
        <name>NAD(+)</name>
        <dbReference type="ChEBI" id="CHEBI:57540"/>
    </cofactor>
</comment>
<dbReference type="Gene3D" id="3.40.50.720">
    <property type="entry name" value="NAD(P)-binding Rossmann-like Domain"/>
    <property type="match status" value="1"/>
</dbReference>
<dbReference type="PANTHER" id="PTHR43725">
    <property type="entry name" value="UDP-GLUCOSE 4-EPIMERASE"/>
    <property type="match status" value="1"/>
</dbReference>
<dbReference type="CDD" id="cd05247">
    <property type="entry name" value="UDP_G4E_1_SDR_e"/>
    <property type="match status" value="1"/>
</dbReference>
<name>K9P8E3_CYAGP</name>
<evidence type="ECO:0000256" key="8">
    <source>
        <dbReference type="ARBA" id="ARBA00023144"/>
    </source>
</evidence>
<evidence type="ECO:0000256" key="2">
    <source>
        <dbReference type="ARBA" id="ARBA00001911"/>
    </source>
</evidence>
<accession>K9P8E3</accession>
<evidence type="ECO:0000256" key="7">
    <source>
        <dbReference type="ARBA" id="ARBA00023027"/>
    </source>
</evidence>
<comment type="pathway">
    <text evidence="3">Carbohydrate metabolism; galactose metabolism.</text>
</comment>
<keyword evidence="8" id="KW-0299">Galactose metabolism</keyword>
<evidence type="ECO:0000256" key="3">
    <source>
        <dbReference type="ARBA" id="ARBA00004947"/>
    </source>
</evidence>
<dbReference type="STRING" id="292564.Cyagr_2254"/>
<dbReference type="OrthoDB" id="9801785at2"/>